<dbReference type="STRING" id="313367.JSE7799_03821"/>
<dbReference type="EMBL" id="CYPR01000253">
    <property type="protein sequence ID" value="CUH41078.1"/>
    <property type="molecule type" value="Genomic_DNA"/>
</dbReference>
<proteinExistence type="predicted"/>
<evidence type="ECO:0000256" key="1">
    <source>
        <dbReference type="SAM" id="Coils"/>
    </source>
</evidence>
<keyword evidence="5" id="KW-1185">Reference proteome</keyword>
<name>A0A0M7BG70_9RHOB</name>
<dbReference type="Pfam" id="PF10112">
    <property type="entry name" value="Halogen_Hydrol"/>
    <property type="match status" value="1"/>
</dbReference>
<keyword evidence="3" id="KW-1133">Transmembrane helix</keyword>
<keyword evidence="3" id="KW-0812">Transmembrane</keyword>
<dbReference type="AlphaFoldDB" id="A0A0M7BG70"/>
<evidence type="ECO:0000256" key="2">
    <source>
        <dbReference type="SAM" id="MobiDB-lite"/>
    </source>
</evidence>
<gene>
    <name evidence="4" type="ORF">JSE7799_03821</name>
</gene>
<protein>
    <submittedName>
        <fullName evidence="4">5-bromo-4-chloroindolyl phosphate hydrolysis protein</fullName>
    </submittedName>
</protein>
<reference evidence="4 5" key="1">
    <citation type="submission" date="2015-09" db="EMBL/GenBank/DDBJ databases">
        <authorList>
            <person name="Jackson K.R."/>
            <person name="Lunt B.L."/>
            <person name="Fisher J.N.B."/>
            <person name="Gardner A.V."/>
            <person name="Bailey M.E."/>
            <person name="Deus L.M."/>
            <person name="Earl A.S."/>
            <person name="Gibby P.D."/>
            <person name="Hartmann K.A."/>
            <person name="Liu J.E."/>
            <person name="Manci A.M."/>
            <person name="Nielsen D.A."/>
            <person name="Solomon M.B."/>
            <person name="Breakwell D.P."/>
            <person name="Burnett S.H."/>
            <person name="Grose J.H."/>
        </authorList>
    </citation>
    <scope>NUCLEOTIDE SEQUENCE [LARGE SCALE GENOMIC DNA]</scope>
    <source>
        <strain evidence="4 5">CECT 7799</strain>
    </source>
</reference>
<evidence type="ECO:0000256" key="3">
    <source>
        <dbReference type="SAM" id="Phobius"/>
    </source>
</evidence>
<evidence type="ECO:0000313" key="4">
    <source>
        <dbReference type="EMBL" id="CUH41078.1"/>
    </source>
</evidence>
<feature type="transmembrane region" description="Helical" evidence="3">
    <location>
        <begin position="100"/>
        <end position="118"/>
    </location>
</feature>
<accession>A0A0M7BG70</accession>
<sequence length="294" mass="31361">MARRFGGQFSPGGATEAARTKPAPLARPLKGRARTAILMALALVPVIFAFTQGGPVGLAGNLLAGAAIFGSGVLTREGLKAEAAWAERRVARRPALPRKILGAVAVGLGVTLAAATGLSGLLPAAVYGLVAGVLHVVAFGTDPMRDKGMEGVDAFQTERVARTIAEAEKHLEAMREAVKHARDREAEARVDRVAATARAMFRTVEDDPRDLTAARRYLGVYLMGARDATAKFANLYAATRDPVARTDYFALLDDLDRAMEAKRETLLLSDRTDLDVEIEVLRDRLKADGLTTGD</sequence>
<dbReference type="InterPro" id="IPR018770">
    <property type="entry name" value="ChloroindolylP_hydrolase"/>
</dbReference>
<dbReference type="RefSeq" id="WP_055665036.1">
    <property type="nucleotide sequence ID" value="NZ_CYPR01000253.1"/>
</dbReference>
<keyword evidence="1" id="KW-0175">Coiled coil</keyword>
<evidence type="ECO:0000313" key="5">
    <source>
        <dbReference type="Proteomes" id="UP000049455"/>
    </source>
</evidence>
<feature type="region of interest" description="Disordered" evidence="2">
    <location>
        <begin position="1"/>
        <end position="25"/>
    </location>
</feature>
<feature type="transmembrane region" description="Helical" evidence="3">
    <location>
        <begin position="35"/>
        <end position="52"/>
    </location>
</feature>
<feature type="coiled-coil region" evidence="1">
    <location>
        <begin position="157"/>
        <end position="191"/>
    </location>
</feature>
<organism evidence="4 5">
    <name type="scientific">Jannaschia seosinensis</name>
    <dbReference type="NCBI Taxonomy" id="313367"/>
    <lineage>
        <taxon>Bacteria</taxon>
        <taxon>Pseudomonadati</taxon>
        <taxon>Pseudomonadota</taxon>
        <taxon>Alphaproteobacteria</taxon>
        <taxon>Rhodobacterales</taxon>
        <taxon>Roseobacteraceae</taxon>
        <taxon>Jannaschia</taxon>
    </lineage>
</organism>
<feature type="transmembrane region" description="Helical" evidence="3">
    <location>
        <begin position="58"/>
        <end position="79"/>
    </location>
</feature>
<keyword evidence="3" id="KW-0472">Membrane</keyword>
<dbReference type="Proteomes" id="UP000049455">
    <property type="component" value="Unassembled WGS sequence"/>
</dbReference>